<dbReference type="EMBL" id="VSRR010003599">
    <property type="protein sequence ID" value="MPC36757.1"/>
    <property type="molecule type" value="Genomic_DNA"/>
</dbReference>
<feature type="region of interest" description="Disordered" evidence="1">
    <location>
        <begin position="21"/>
        <end position="81"/>
    </location>
</feature>
<sequence length="123" mass="13199">MGLINTTSPVQSLKLIGELMPTVQEERGPRKPKLKQQHHQQQTSLTNCSTPELGTVPSELTGPPPPPLPPPPPSLVTISGPPPLLPTFTFHPLPKLPSGPIPAVPEVPPALTSHWCSLEKPWS</sequence>
<evidence type="ECO:0000313" key="2">
    <source>
        <dbReference type="EMBL" id="MPC36757.1"/>
    </source>
</evidence>
<gene>
    <name evidence="2" type="ORF">E2C01_030225</name>
</gene>
<dbReference type="Proteomes" id="UP000324222">
    <property type="component" value="Unassembled WGS sequence"/>
</dbReference>
<comment type="caution">
    <text evidence="2">The sequence shown here is derived from an EMBL/GenBank/DDBJ whole genome shotgun (WGS) entry which is preliminary data.</text>
</comment>
<keyword evidence="3" id="KW-1185">Reference proteome</keyword>
<dbReference type="OrthoDB" id="5771769at2759"/>
<evidence type="ECO:0000313" key="3">
    <source>
        <dbReference type="Proteomes" id="UP000324222"/>
    </source>
</evidence>
<organism evidence="2 3">
    <name type="scientific">Portunus trituberculatus</name>
    <name type="common">Swimming crab</name>
    <name type="synonym">Neptunus trituberculatus</name>
    <dbReference type="NCBI Taxonomy" id="210409"/>
    <lineage>
        <taxon>Eukaryota</taxon>
        <taxon>Metazoa</taxon>
        <taxon>Ecdysozoa</taxon>
        <taxon>Arthropoda</taxon>
        <taxon>Crustacea</taxon>
        <taxon>Multicrustacea</taxon>
        <taxon>Malacostraca</taxon>
        <taxon>Eumalacostraca</taxon>
        <taxon>Eucarida</taxon>
        <taxon>Decapoda</taxon>
        <taxon>Pleocyemata</taxon>
        <taxon>Brachyura</taxon>
        <taxon>Eubrachyura</taxon>
        <taxon>Portunoidea</taxon>
        <taxon>Portunidae</taxon>
        <taxon>Portuninae</taxon>
        <taxon>Portunus</taxon>
    </lineage>
</organism>
<dbReference type="AlphaFoldDB" id="A0A5B7EU66"/>
<feature type="compositionally biased region" description="Polar residues" evidence="1">
    <location>
        <begin position="43"/>
        <end position="52"/>
    </location>
</feature>
<name>A0A5B7EU66_PORTR</name>
<proteinExistence type="predicted"/>
<protein>
    <submittedName>
        <fullName evidence="2">Uncharacterized protein</fullName>
    </submittedName>
</protein>
<accession>A0A5B7EU66</accession>
<feature type="compositionally biased region" description="Pro residues" evidence="1">
    <location>
        <begin position="62"/>
        <end position="81"/>
    </location>
</feature>
<evidence type="ECO:0000256" key="1">
    <source>
        <dbReference type="SAM" id="MobiDB-lite"/>
    </source>
</evidence>
<reference evidence="2 3" key="1">
    <citation type="submission" date="2019-05" db="EMBL/GenBank/DDBJ databases">
        <title>Another draft genome of Portunus trituberculatus and its Hox gene families provides insights of decapod evolution.</title>
        <authorList>
            <person name="Jeong J.-H."/>
            <person name="Song I."/>
            <person name="Kim S."/>
            <person name="Choi T."/>
            <person name="Kim D."/>
            <person name="Ryu S."/>
            <person name="Kim W."/>
        </authorList>
    </citation>
    <scope>NUCLEOTIDE SEQUENCE [LARGE SCALE GENOMIC DNA]</scope>
    <source>
        <tissue evidence="2">Muscle</tissue>
    </source>
</reference>